<dbReference type="AlphaFoldDB" id="A0A9E6XV45"/>
<evidence type="ECO:0000259" key="5">
    <source>
        <dbReference type="PROSITE" id="PS50123"/>
    </source>
</evidence>
<dbReference type="GO" id="GO:0032259">
    <property type="term" value="P:methylation"/>
    <property type="evidence" value="ECO:0007669"/>
    <property type="project" value="UniProtKB-KW"/>
</dbReference>
<dbReference type="Gene3D" id="1.25.40.10">
    <property type="entry name" value="Tetratricopeptide repeat domain"/>
    <property type="match status" value="1"/>
</dbReference>
<keyword evidence="7" id="KW-1185">Reference proteome</keyword>
<keyword evidence="1" id="KW-0489">Methyltransferase</keyword>
<dbReference type="GO" id="GO:0008757">
    <property type="term" value="F:S-adenosylmethionine-dependent methyltransferase activity"/>
    <property type="evidence" value="ECO:0007669"/>
    <property type="project" value="InterPro"/>
</dbReference>
<dbReference type="PROSITE" id="PS50123">
    <property type="entry name" value="CHER"/>
    <property type="match status" value="1"/>
</dbReference>
<dbReference type="PANTHER" id="PTHR24422">
    <property type="entry name" value="CHEMOTAXIS PROTEIN METHYLTRANSFERASE"/>
    <property type="match status" value="1"/>
</dbReference>
<dbReference type="InterPro" id="IPR000780">
    <property type="entry name" value="CheR_MeTrfase"/>
</dbReference>
<dbReference type="Gene3D" id="3.40.50.150">
    <property type="entry name" value="Vaccinia Virus protein VP39"/>
    <property type="match status" value="1"/>
</dbReference>
<name>A0A9E6XV45_9ACTN</name>
<dbReference type="SUPFAM" id="SSF53335">
    <property type="entry name" value="S-adenosyl-L-methionine-dependent methyltransferases"/>
    <property type="match status" value="1"/>
</dbReference>
<dbReference type="InterPro" id="IPR022642">
    <property type="entry name" value="CheR_C"/>
</dbReference>
<dbReference type="InterPro" id="IPR029063">
    <property type="entry name" value="SAM-dependent_MTases_sf"/>
</dbReference>
<dbReference type="InterPro" id="IPR011990">
    <property type="entry name" value="TPR-like_helical_dom_sf"/>
</dbReference>
<evidence type="ECO:0000313" key="6">
    <source>
        <dbReference type="EMBL" id="UGS34976.1"/>
    </source>
</evidence>
<dbReference type="RefSeq" id="WP_259314641.1">
    <property type="nucleotide sequence ID" value="NZ_CP087164.1"/>
</dbReference>
<organism evidence="6 7">
    <name type="scientific">Capillimicrobium parvum</name>
    <dbReference type="NCBI Taxonomy" id="2884022"/>
    <lineage>
        <taxon>Bacteria</taxon>
        <taxon>Bacillati</taxon>
        <taxon>Actinomycetota</taxon>
        <taxon>Thermoleophilia</taxon>
        <taxon>Solirubrobacterales</taxon>
        <taxon>Capillimicrobiaceae</taxon>
        <taxon>Capillimicrobium</taxon>
    </lineage>
</organism>
<evidence type="ECO:0000256" key="2">
    <source>
        <dbReference type="ARBA" id="ARBA00022679"/>
    </source>
</evidence>
<dbReference type="PRINTS" id="PR00996">
    <property type="entry name" value="CHERMTFRASE"/>
</dbReference>
<accession>A0A9E6XV45</accession>
<evidence type="ECO:0000256" key="4">
    <source>
        <dbReference type="SAM" id="MobiDB-lite"/>
    </source>
</evidence>
<feature type="compositionally biased region" description="Basic and acidic residues" evidence="4">
    <location>
        <begin position="291"/>
        <end position="307"/>
    </location>
</feature>
<dbReference type="SUPFAM" id="SSF48452">
    <property type="entry name" value="TPR-like"/>
    <property type="match status" value="1"/>
</dbReference>
<dbReference type="PANTHER" id="PTHR24422:SF19">
    <property type="entry name" value="CHEMOTAXIS PROTEIN METHYLTRANSFERASE"/>
    <property type="match status" value="1"/>
</dbReference>
<protein>
    <recommendedName>
        <fullName evidence="5">CheR-type methyltransferase domain-containing protein</fullName>
    </recommendedName>
</protein>
<dbReference type="Proteomes" id="UP001162834">
    <property type="component" value="Chromosome"/>
</dbReference>
<dbReference type="EMBL" id="CP087164">
    <property type="protein sequence ID" value="UGS34976.1"/>
    <property type="molecule type" value="Genomic_DNA"/>
</dbReference>
<sequence>MRTALEELAERIRAASGLVLEGSRLGSLESALVRLALGTPEEVLRAADDPLEGAALTLRLVDEVAVKETFFFRHDDELRALDWAGLLAAARARGDERLRVWCTACATGEEAYSLALLALEALGPRAPLDVLGTDIAQSALDRACEGTYRPRAVASVPAAMRERWFEPAGAGLRVGTALRGVVRFATHNLVHDDLPPSGEARFDVITCRNVLIYFSPGQVQRTIVGLDGALVPGGRLVIGAADRLSTGTVGRLALPQAACARPASRAQRPRRRPVRRVRDRPGGAPQSSPPDSRDCLERGRQARARGDHTEAVRWLRRALYLDPEFGIAGLELALAYSARGDVPAARRALWTAIHATQPPQTDDDAELLAECRARLARLGGGQEDGGT</sequence>
<evidence type="ECO:0000256" key="1">
    <source>
        <dbReference type="ARBA" id="ARBA00022603"/>
    </source>
</evidence>
<gene>
    <name evidence="6" type="ORF">DSM104329_01360</name>
</gene>
<feature type="compositionally biased region" description="Basic residues" evidence="4">
    <location>
        <begin position="267"/>
        <end position="278"/>
    </location>
</feature>
<evidence type="ECO:0000313" key="7">
    <source>
        <dbReference type="Proteomes" id="UP001162834"/>
    </source>
</evidence>
<keyword evidence="3" id="KW-0949">S-adenosyl-L-methionine</keyword>
<feature type="region of interest" description="Disordered" evidence="4">
    <location>
        <begin position="260"/>
        <end position="307"/>
    </location>
</feature>
<evidence type="ECO:0000256" key="3">
    <source>
        <dbReference type="ARBA" id="ARBA00022691"/>
    </source>
</evidence>
<dbReference type="InterPro" id="IPR050903">
    <property type="entry name" value="Bact_Chemotaxis_MeTrfase"/>
</dbReference>
<dbReference type="SMART" id="SM00138">
    <property type="entry name" value="MeTrc"/>
    <property type="match status" value="1"/>
</dbReference>
<keyword evidence="2" id="KW-0808">Transferase</keyword>
<proteinExistence type="predicted"/>
<feature type="domain" description="CheR-type methyltransferase" evidence="5">
    <location>
        <begin position="1"/>
        <end position="244"/>
    </location>
</feature>
<dbReference type="Pfam" id="PF01739">
    <property type="entry name" value="CheR"/>
    <property type="match status" value="1"/>
</dbReference>
<dbReference type="KEGG" id="sbae:DSM104329_01360"/>
<reference evidence="6" key="1">
    <citation type="journal article" date="2022" name="Int. J. Syst. Evol. Microbiol.">
        <title>Pseudomonas aegrilactucae sp. nov. and Pseudomonas morbosilactucae sp. nov., pathogens causing bacterial rot of lettuce in Japan.</title>
        <authorList>
            <person name="Sawada H."/>
            <person name="Fujikawa T."/>
            <person name="Satou M."/>
        </authorList>
    </citation>
    <scope>NUCLEOTIDE SEQUENCE</scope>
    <source>
        <strain evidence="6">0166_1</strain>
    </source>
</reference>